<feature type="region of interest" description="Disordered" evidence="1">
    <location>
        <begin position="1"/>
        <end position="64"/>
    </location>
</feature>
<feature type="compositionally biased region" description="Basic residues" evidence="1">
    <location>
        <begin position="537"/>
        <end position="548"/>
    </location>
</feature>
<evidence type="ECO:0000256" key="1">
    <source>
        <dbReference type="SAM" id="MobiDB-lite"/>
    </source>
</evidence>
<reference evidence="2 3" key="1">
    <citation type="submission" date="2016-12" db="EMBL/GenBank/DDBJ databases">
        <title>The genomes of Aspergillus section Nigri reveals drivers in fungal speciation.</title>
        <authorList>
            <consortium name="DOE Joint Genome Institute"/>
            <person name="Vesth T.C."/>
            <person name="Nybo J."/>
            <person name="Theobald S."/>
            <person name="Brandl J."/>
            <person name="Frisvad J.C."/>
            <person name="Nielsen K.F."/>
            <person name="Lyhne E.K."/>
            <person name="Kogle M.E."/>
            <person name="Kuo A."/>
            <person name="Riley R."/>
            <person name="Clum A."/>
            <person name="Nolan M."/>
            <person name="Lipzen A."/>
            <person name="Salamov A."/>
            <person name="Henrissat B."/>
            <person name="Wiebenga A."/>
            <person name="De Vries R.P."/>
            <person name="Grigoriev I.V."/>
            <person name="Mortensen U.H."/>
            <person name="Andersen M.R."/>
            <person name="Baker S.E."/>
        </authorList>
    </citation>
    <scope>NUCLEOTIDE SEQUENCE [LARGE SCALE GENOMIC DNA]</scope>
    <source>
        <strain evidence="2 3">CBS 115572</strain>
    </source>
</reference>
<proteinExistence type="predicted"/>
<dbReference type="RefSeq" id="XP_025469526.1">
    <property type="nucleotide sequence ID" value="XM_025611298.1"/>
</dbReference>
<feature type="compositionally biased region" description="Low complexity" evidence="1">
    <location>
        <begin position="43"/>
        <end position="60"/>
    </location>
</feature>
<dbReference type="EMBL" id="MSFK01000008">
    <property type="protein sequence ID" value="PWY91798.1"/>
    <property type="molecule type" value="Genomic_DNA"/>
</dbReference>
<feature type="region of interest" description="Disordered" evidence="1">
    <location>
        <begin position="91"/>
        <end position="135"/>
    </location>
</feature>
<protein>
    <submittedName>
        <fullName evidence="2">Uncharacterized protein</fullName>
    </submittedName>
</protein>
<evidence type="ECO:0000313" key="3">
    <source>
        <dbReference type="Proteomes" id="UP000246702"/>
    </source>
</evidence>
<feature type="compositionally biased region" description="Basic and acidic residues" evidence="1">
    <location>
        <begin position="126"/>
        <end position="135"/>
    </location>
</feature>
<dbReference type="STRING" id="1450535.A0A317X4B9"/>
<keyword evidence="3" id="KW-1185">Reference proteome</keyword>
<name>A0A317X4B9_9EURO</name>
<dbReference type="Proteomes" id="UP000246702">
    <property type="component" value="Unassembled WGS sequence"/>
</dbReference>
<sequence>MSEQPRRRARTKRVMSRPRLQPSPRTQRPPPNDSTSDGAADPQSNSQSTSGVSRTSSNLSRQKKLHFSRKYWNSLPVIRLTHRALVEFHSRQSELHPKNPNPPDKSNESDEPNEPNESKKLKKPKKESPTPEETLRKTVKCKTIEEFARRGGPDLTELIDVCLLLLRNSRKLTFRQFPQGTSWQKYDPPEPKTASLYDLNVQDHLNRNGVEQSVNRPHNSGNLQHIMNRERKDMENITDRARKKFIKACKRYKRDHERLEIIYQILFGIPDIDLMEVQTAKQRELTNLAPLVPNMTAAKPDVVDGARSDDLDQNIINNLEKFIVPFGISSNTNSNNAEEDMLVVPNFFLCNMLTDDDQSAGSRAALHCGSLGARAMHKIQCYGKNKTYDQMAYSYVAVVLRTRMTLYAVHPIQSQVPGRETDYQMTRIYDFEFKPTLRAFQEGIRAFRNLREHATLWRKWIRPETGNDDDKSGGSGGNRNGNQNTKRDATGNDKSDSRGGDEGGGESSGDNSRGQETSSSDKRRGGSDSHEAESPPTKRRKTKLWFNR</sequence>
<feature type="compositionally biased region" description="Basic and acidic residues" evidence="1">
    <location>
        <begin position="485"/>
        <end position="501"/>
    </location>
</feature>
<organism evidence="2 3">
    <name type="scientific">Aspergillus sclerotioniger CBS 115572</name>
    <dbReference type="NCBI Taxonomy" id="1450535"/>
    <lineage>
        <taxon>Eukaryota</taxon>
        <taxon>Fungi</taxon>
        <taxon>Dikarya</taxon>
        <taxon>Ascomycota</taxon>
        <taxon>Pezizomycotina</taxon>
        <taxon>Eurotiomycetes</taxon>
        <taxon>Eurotiomycetidae</taxon>
        <taxon>Eurotiales</taxon>
        <taxon>Aspergillaceae</taxon>
        <taxon>Aspergillus</taxon>
        <taxon>Aspergillus subgen. Circumdati</taxon>
    </lineage>
</organism>
<feature type="region of interest" description="Disordered" evidence="1">
    <location>
        <begin position="463"/>
        <end position="548"/>
    </location>
</feature>
<dbReference type="AlphaFoldDB" id="A0A317X4B9"/>
<dbReference type="OrthoDB" id="5393196at2759"/>
<comment type="caution">
    <text evidence="2">The sequence shown here is derived from an EMBL/GenBank/DDBJ whole genome shotgun (WGS) entry which is preliminary data.</text>
</comment>
<feature type="compositionally biased region" description="Basic and acidic residues" evidence="1">
    <location>
        <begin position="519"/>
        <end position="533"/>
    </location>
</feature>
<feature type="compositionally biased region" description="Basic residues" evidence="1">
    <location>
        <begin position="7"/>
        <end position="16"/>
    </location>
</feature>
<gene>
    <name evidence="2" type="ORF">BO94DRAFT_533253</name>
</gene>
<accession>A0A317X4B9</accession>
<dbReference type="GeneID" id="37113441"/>
<evidence type="ECO:0000313" key="2">
    <source>
        <dbReference type="EMBL" id="PWY91798.1"/>
    </source>
</evidence>